<evidence type="ECO:0000313" key="2">
    <source>
        <dbReference type="EMBL" id="GAA4332006.1"/>
    </source>
</evidence>
<dbReference type="InterPro" id="IPR032179">
    <property type="entry name" value="Cry22Aa_Ig-like"/>
</dbReference>
<feature type="domain" description="Pesticidal crystal protein Cry22Aa Ig-like" evidence="1">
    <location>
        <begin position="41"/>
        <end position="109"/>
    </location>
</feature>
<reference evidence="3" key="1">
    <citation type="journal article" date="2019" name="Int. J. Syst. Evol. Microbiol.">
        <title>The Global Catalogue of Microorganisms (GCM) 10K type strain sequencing project: providing services to taxonomists for standard genome sequencing and annotation.</title>
        <authorList>
            <consortium name="The Broad Institute Genomics Platform"/>
            <consortium name="The Broad Institute Genome Sequencing Center for Infectious Disease"/>
            <person name="Wu L."/>
            <person name="Ma J."/>
        </authorList>
    </citation>
    <scope>NUCLEOTIDE SEQUENCE [LARGE SCALE GENOMIC DNA]</scope>
    <source>
        <strain evidence="3">JCM 17919</strain>
    </source>
</reference>
<evidence type="ECO:0000259" key="1">
    <source>
        <dbReference type="Pfam" id="PF16403"/>
    </source>
</evidence>
<dbReference type="InterPro" id="IPR013783">
    <property type="entry name" value="Ig-like_fold"/>
</dbReference>
<keyword evidence="3" id="KW-1185">Reference proteome</keyword>
<dbReference type="Pfam" id="PF16403">
    <property type="entry name" value="Bact_surface_Ig-like"/>
    <property type="match status" value="1"/>
</dbReference>
<gene>
    <name evidence="2" type="ORF">GCM10023184_24260</name>
</gene>
<accession>A0ABP8GYY7</accession>
<dbReference type="EMBL" id="BAABGY010000007">
    <property type="protein sequence ID" value="GAA4332006.1"/>
    <property type="molecule type" value="Genomic_DNA"/>
</dbReference>
<evidence type="ECO:0000313" key="3">
    <source>
        <dbReference type="Proteomes" id="UP001501725"/>
    </source>
</evidence>
<dbReference type="PROSITE" id="PS51257">
    <property type="entry name" value="PROKAR_LIPOPROTEIN"/>
    <property type="match status" value="1"/>
</dbReference>
<comment type="caution">
    <text evidence="2">The sequence shown here is derived from an EMBL/GenBank/DDBJ whole genome shotgun (WGS) entry which is preliminary data.</text>
</comment>
<dbReference type="RefSeq" id="WP_345255997.1">
    <property type="nucleotide sequence ID" value="NZ_BAABGY010000007.1"/>
</dbReference>
<sequence length="216" mass="22732">MKQSLLLLLAAVLALGSCKKDHPANTEDRVGSSRVTRFPTFTMNGDRYMSIPRDGNFTDPGVTAVEGSTPLTVTASGTVDASTVGVYDIVYTAINKDGFPGTVTRTVAVLPGVEQPGVNIAGAYKNLGSFNYTAQMQKLAPGFYLVDNVWGGGSAALIAAYVLTVNGTDLLVPRAELSPYGGVSGTGTLDAAGNLDYRITLHDLGVNNSLRKWKKL</sequence>
<dbReference type="Proteomes" id="UP001501725">
    <property type="component" value="Unassembled WGS sequence"/>
</dbReference>
<name>A0ABP8GYY7_9BACT</name>
<protein>
    <recommendedName>
        <fullName evidence="1">Pesticidal crystal protein Cry22Aa Ig-like domain-containing protein</fullName>
    </recommendedName>
</protein>
<proteinExistence type="predicted"/>
<organism evidence="2 3">
    <name type="scientific">Flaviaesturariibacter amylovorans</name>
    <dbReference type="NCBI Taxonomy" id="1084520"/>
    <lineage>
        <taxon>Bacteria</taxon>
        <taxon>Pseudomonadati</taxon>
        <taxon>Bacteroidota</taxon>
        <taxon>Chitinophagia</taxon>
        <taxon>Chitinophagales</taxon>
        <taxon>Chitinophagaceae</taxon>
        <taxon>Flaviaestuariibacter</taxon>
    </lineage>
</organism>
<dbReference type="Gene3D" id="2.60.40.10">
    <property type="entry name" value="Immunoglobulins"/>
    <property type="match status" value="1"/>
</dbReference>